<protein>
    <submittedName>
        <fullName evidence="1">Uncharacterized protein</fullName>
    </submittedName>
</protein>
<accession>A0A2P5W0J6</accession>
<gene>
    <name evidence="1" type="ORF">GOBAR_AA36123</name>
</gene>
<dbReference type="AlphaFoldDB" id="A0A2P5W0J6"/>
<sequence>MSNSRQVLAEQWGGPKEFETNWSFDGQKSKRIEIDGRGGGDGDSTDRIMSCRTAWGSIIGSPPLIFRHLMSVSDSWSLHGTRPSRNPGLPLQEEMLSYNLVLDKMNSVLGL</sequence>
<evidence type="ECO:0000313" key="2">
    <source>
        <dbReference type="Proteomes" id="UP000239757"/>
    </source>
</evidence>
<proteinExistence type="predicted"/>
<evidence type="ECO:0000313" key="1">
    <source>
        <dbReference type="EMBL" id="PPR84591.1"/>
    </source>
</evidence>
<reference evidence="1 2" key="1">
    <citation type="submission" date="2015-01" db="EMBL/GenBank/DDBJ databases">
        <title>Genome of allotetraploid Gossypium barbadense reveals genomic plasticity and fiber elongation in cotton evolution.</title>
        <authorList>
            <person name="Chen X."/>
            <person name="Liu X."/>
            <person name="Zhao B."/>
            <person name="Zheng H."/>
            <person name="Hu Y."/>
            <person name="Lu G."/>
            <person name="Yang C."/>
            <person name="Chen J."/>
            <person name="Shan C."/>
            <person name="Zhang L."/>
            <person name="Zhou Y."/>
            <person name="Wang L."/>
            <person name="Guo W."/>
            <person name="Bai Y."/>
            <person name="Ruan J."/>
            <person name="Shangguan X."/>
            <person name="Mao Y."/>
            <person name="Jiang J."/>
            <person name="Zhu Y."/>
            <person name="Lei J."/>
            <person name="Kang H."/>
            <person name="Chen S."/>
            <person name="He X."/>
            <person name="Wang R."/>
            <person name="Wang Y."/>
            <person name="Chen J."/>
            <person name="Wang L."/>
            <person name="Yu S."/>
            <person name="Wang B."/>
            <person name="Wei J."/>
            <person name="Song S."/>
            <person name="Lu X."/>
            <person name="Gao Z."/>
            <person name="Gu W."/>
            <person name="Deng X."/>
            <person name="Ma D."/>
            <person name="Wang S."/>
            <person name="Liang W."/>
            <person name="Fang L."/>
            <person name="Cai C."/>
            <person name="Zhu X."/>
            <person name="Zhou B."/>
            <person name="Zhang Y."/>
            <person name="Chen Z."/>
            <person name="Xu S."/>
            <person name="Zhu R."/>
            <person name="Wang S."/>
            <person name="Zhang T."/>
            <person name="Zhao G."/>
        </authorList>
    </citation>
    <scope>NUCLEOTIDE SEQUENCE [LARGE SCALE GENOMIC DNA]</scope>
    <source>
        <strain evidence="2">cv. Xinhai21</strain>
        <tissue evidence="1">Leaf</tissue>
    </source>
</reference>
<organism evidence="1 2">
    <name type="scientific">Gossypium barbadense</name>
    <name type="common">Sea Island cotton</name>
    <name type="synonym">Hibiscus barbadensis</name>
    <dbReference type="NCBI Taxonomy" id="3634"/>
    <lineage>
        <taxon>Eukaryota</taxon>
        <taxon>Viridiplantae</taxon>
        <taxon>Streptophyta</taxon>
        <taxon>Embryophyta</taxon>
        <taxon>Tracheophyta</taxon>
        <taxon>Spermatophyta</taxon>
        <taxon>Magnoliopsida</taxon>
        <taxon>eudicotyledons</taxon>
        <taxon>Gunneridae</taxon>
        <taxon>Pentapetalae</taxon>
        <taxon>rosids</taxon>
        <taxon>malvids</taxon>
        <taxon>Malvales</taxon>
        <taxon>Malvaceae</taxon>
        <taxon>Malvoideae</taxon>
        <taxon>Gossypium</taxon>
    </lineage>
</organism>
<dbReference type="Proteomes" id="UP000239757">
    <property type="component" value="Unassembled WGS sequence"/>
</dbReference>
<dbReference type="EMBL" id="KZ669780">
    <property type="protein sequence ID" value="PPR84591.1"/>
    <property type="molecule type" value="Genomic_DNA"/>
</dbReference>
<name>A0A2P5W0J6_GOSBA</name>